<dbReference type="RefSeq" id="XP_020436767.1">
    <property type="nucleotide sequence ID" value="XM_020572650.1"/>
</dbReference>
<evidence type="ECO:0000313" key="2">
    <source>
        <dbReference type="EMBL" id="EFA84654.1"/>
    </source>
</evidence>
<proteinExistence type="predicted"/>
<name>D3B030_HETP5</name>
<feature type="chain" id="PRO_5003040670" evidence="1">
    <location>
        <begin position="21"/>
        <end position="140"/>
    </location>
</feature>
<evidence type="ECO:0000256" key="1">
    <source>
        <dbReference type="SAM" id="SignalP"/>
    </source>
</evidence>
<dbReference type="Proteomes" id="UP000001396">
    <property type="component" value="Unassembled WGS sequence"/>
</dbReference>
<gene>
    <name evidence="2" type="ORF">PPL_01644</name>
</gene>
<accession>D3B030</accession>
<comment type="caution">
    <text evidence="2">The sequence shown here is derived from an EMBL/GenBank/DDBJ whole genome shotgun (WGS) entry which is preliminary data.</text>
</comment>
<evidence type="ECO:0000313" key="3">
    <source>
        <dbReference type="Proteomes" id="UP000001396"/>
    </source>
</evidence>
<reference evidence="2 3" key="1">
    <citation type="journal article" date="2011" name="Genome Res.">
        <title>Phylogeny-wide analysis of social amoeba genomes highlights ancient origins for complex intercellular communication.</title>
        <authorList>
            <person name="Heidel A.J."/>
            <person name="Lawal H.M."/>
            <person name="Felder M."/>
            <person name="Schilde C."/>
            <person name="Helps N.R."/>
            <person name="Tunggal B."/>
            <person name="Rivero F."/>
            <person name="John U."/>
            <person name="Schleicher M."/>
            <person name="Eichinger L."/>
            <person name="Platzer M."/>
            <person name="Noegel A.A."/>
            <person name="Schaap P."/>
            <person name="Gloeckner G."/>
        </authorList>
    </citation>
    <scope>NUCLEOTIDE SEQUENCE [LARGE SCALE GENOMIC DNA]</scope>
    <source>
        <strain evidence="3">ATCC 26659 / Pp 5 / PN500</strain>
    </source>
</reference>
<dbReference type="InParanoid" id="D3B030"/>
<dbReference type="AlphaFoldDB" id="D3B030"/>
<dbReference type="GeneID" id="31357173"/>
<sequence>MRFLLIVTLVVLSFAAFTYANEESVPAARQQWKWVQEAESIIQGSEPHTIKEQRLQQLIQKAGLTWPFFFEPYPSRPYPTDQGGLLSGFLGGNSGYNNFLGGLFGNNYPPLFTYYPQNYYGYLYPPGAQPFFPNGAPKQQ</sequence>
<dbReference type="EMBL" id="ADBJ01000008">
    <property type="protein sequence ID" value="EFA84654.1"/>
    <property type="molecule type" value="Genomic_DNA"/>
</dbReference>
<protein>
    <submittedName>
        <fullName evidence="2">Uncharacterized protein</fullName>
    </submittedName>
</protein>
<keyword evidence="3" id="KW-1185">Reference proteome</keyword>
<feature type="signal peptide" evidence="1">
    <location>
        <begin position="1"/>
        <end position="20"/>
    </location>
</feature>
<organism evidence="2 3">
    <name type="scientific">Heterostelium pallidum (strain ATCC 26659 / Pp 5 / PN500)</name>
    <name type="common">Cellular slime mold</name>
    <name type="synonym">Polysphondylium pallidum</name>
    <dbReference type="NCBI Taxonomy" id="670386"/>
    <lineage>
        <taxon>Eukaryota</taxon>
        <taxon>Amoebozoa</taxon>
        <taxon>Evosea</taxon>
        <taxon>Eumycetozoa</taxon>
        <taxon>Dictyostelia</taxon>
        <taxon>Acytosteliales</taxon>
        <taxon>Acytosteliaceae</taxon>
        <taxon>Heterostelium</taxon>
    </lineage>
</organism>
<keyword evidence="1" id="KW-0732">Signal</keyword>